<dbReference type="PANTHER" id="PTHR11138">
    <property type="entry name" value="METHIONYL-TRNA FORMYLTRANSFERASE"/>
    <property type="match status" value="1"/>
</dbReference>
<evidence type="ECO:0000256" key="1">
    <source>
        <dbReference type="ARBA" id="ARBA00010699"/>
    </source>
</evidence>
<evidence type="ECO:0000256" key="4">
    <source>
        <dbReference type="ARBA" id="ARBA00022679"/>
    </source>
</evidence>
<evidence type="ECO:0000313" key="9">
    <source>
        <dbReference type="Proteomes" id="UP000827284"/>
    </source>
</evidence>
<dbReference type="CDD" id="cd08646">
    <property type="entry name" value="FMT_core_Met-tRNA-FMT_N"/>
    <property type="match status" value="1"/>
</dbReference>
<dbReference type="NCBIfam" id="TIGR00460">
    <property type="entry name" value="fmt"/>
    <property type="match status" value="1"/>
</dbReference>
<dbReference type="OrthoDB" id="10268103at2759"/>
<dbReference type="SUPFAM" id="SSF53328">
    <property type="entry name" value="Formyltransferase"/>
    <property type="match status" value="1"/>
</dbReference>
<dbReference type="InterPro" id="IPR036477">
    <property type="entry name" value="Formyl_transf_N_sf"/>
</dbReference>
<feature type="domain" description="Formyl transferase N-terminal" evidence="6">
    <location>
        <begin position="74"/>
        <end position="263"/>
    </location>
</feature>
<dbReference type="Proteomes" id="UP000827284">
    <property type="component" value="Unassembled WGS sequence"/>
</dbReference>
<keyword evidence="5" id="KW-0648">Protein biosynthesis</keyword>
<accession>A0A9P3HFN4</accession>
<comment type="caution">
    <text evidence="8">The sequence shown here is derived from an EMBL/GenBank/DDBJ whole genome shotgun (WGS) entry which is preliminary data.</text>
</comment>
<dbReference type="EC" id="2.1.2.9" evidence="2"/>
<name>A0A9P3HFN4_9FUNG</name>
<feature type="domain" description="Formyl transferase C-terminal" evidence="7">
    <location>
        <begin position="286"/>
        <end position="408"/>
    </location>
</feature>
<evidence type="ECO:0000259" key="7">
    <source>
        <dbReference type="Pfam" id="PF02911"/>
    </source>
</evidence>
<sequence length="420" mass="47292">MSHSLSMRTWNNYAGRVMSMACQRPLRAHLGFVRMHSGTISFGCRNVNQVDRSFSVSTTRSQEQTQSQDQKKIKILFFGSDSFSVPHLEALLAEKEKPGSIIERIDVVSPKERTKKSKRDAEDSPLTLLAKQNNLKTYPSPDRKGGFDAWTFPEDKDVAAWDFGVVVSFGWFLPDNVITRFKKAGINVHPSLLPRYRGSAPLQRAIMNQDKVTGVTVQLLDPNEFDAGKILAQAEVNMPENPTYRSLESLLAKKGGELVVDVVNNFDERRRDAKTQDPALVTKANKISREACKIQWNTWDAPRAERLYRANGFRYPMSTLWKVQDTDKHLSVSLFDLFTIDKALPASEYVLEDSQSVATLGSTPGTIFYHKPTESFHVSCANGSLLGISALQFEGKKRVSAKDFYNGYKIRSGVSRFEYS</sequence>
<dbReference type="EMBL" id="BQFW01000011">
    <property type="protein sequence ID" value="GJJ75889.1"/>
    <property type="molecule type" value="Genomic_DNA"/>
</dbReference>
<evidence type="ECO:0000313" key="8">
    <source>
        <dbReference type="EMBL" id="GJJ75889.1"/>
    </source>
</evidence>
<dbReference type="InterPro" id="IPR005794">
    <property type="entry name" value="Fmt"/>
</dbReference>
<comment type="similarity">
    <text evidence="1">Belongs to the Fmt family.</text>
</comment>
<dbReference type="AlphaFoldDB" id="A0A9P3HFN4"/>
<keyword evidence="4" id="KW-0808">Transferase</keyword>
<evidence type="ECO:0000256" key="5">
    <source>
        <dbReference type="ARBA" id="ARBA00022917"/>
    </source>
</evidence>
<dbReference type="InterPro" id="IPR005793">
    <property type="entry name" value="Formyl_trans_C"/>
</dbReference>
<dbReference type="InterPro" id="IPR011034">
    <property type="entry name" value="Formyl_transferase-like_C_sf"/>
</dbReference>
<dbReference type="PANTHER" id="PTHR11138:SF5">
    <property type="entry name" value="METHIONYL-TRNA FORMYLTRANSFERASE, MITOCHONDRIAL"/>
    <property type="match status" value="1"/>
</dbReference>
<reference evidence="8" key="2">
    <citation type="journal article" date="2022" name="Microbiol. Resour. Announc.">
        <title>Whole-Genome Sequence of Entomortierella parvispora E1425, a Mucoromycotan Fungus Associated with Burkholderiaceae-Related Endosymbiotic Bacteria.</title>
        <authorList>
            <person name="Herlambang A."/>
            <person name="Guo Y."/>
            <person name="Takashima Y."/>
            <person name="Narisawa K."/>
            <person name="Ohta H."/>
            <person name="Nishizawa T."/>
        </authorList>
    </citation>
    <scope>NUCLEOTIDE SEQUENCE</scope>
    <source>
        <strain evidence="8">E1425</strain>
    </source>
</reference>
<reference evidence="8" key="1">
    <citation type="submission" date="2021-11" db="EMBL/GenBank/DDBJ databases">
        <authorList>
            <person name="Herlambang A."/>
            <person name="Guo Y."/>
            <person name="Takashima Y."/>
            <person name="Nishizawa T."/>
        </authorList>
    </citation>
    <scope>NUCLEOTIDE SEQUENCE</scope>
    <source>
        <strain evidence="8">E1425</strain>
    </source>
</reference>
<dbReference type="Gene3D" id="3.40.50.12230">
    <property type="match status" value="1"/>
</dbReference>
<dbReference type="InterPro" id="IPR041711">
    <property type="entry name" value="Met-tRNA-FMT_N"/>
</dbReference>
<dbReference type="GO" id="GO:0005739">
    <property type="term" value="C:mitochondrion"/>
    <property type="evidence" value="ECO:0007669"/>
    <property type="project" value="TreeGrafter"/>
</dbReference>
<protein>
    <recommendedName>
        <fullName evidence="3">Methionyl-tRNA formyltransferase, mitochondrial</fullName>
        <ecNumber evidence="2">2.1.2.9</ecNumber>
    </recommendedName>
</protein>
<evidence type="ECO:0000256" key="3">
    <source>
        <dbReference type="ARBA" id="ARBA00014185"/>
    </source>
</evidence>
<dbReference type="InterPro" id="IPR002376">
    <property type="entry name" value="Formyl_transf_N"/>
</dbReference>
<keyword evidence="9" id="KW-1185">Reference proteome</keyword>
<dbReference type="Pfam" id="PF00551">
    <property type="entry name" value="Formyl_trans_N"/>
    <property type="match status" value="1"/>
</dbReference>
<gene>
    <name evidence="8" type="ORF">EMPS_08247</name>
</gene>
<dbReference type="Pfam" id="PF02911">
    <property type="entry name" value="Formyl_trans_C"/>
    <property type="match status" value="1"/>
</dbReference>
<dbReference type="GO" id="GO:0004479">
    <property type="term" value="F:methionyl-tRNA formyltransferase activity"/>
    <property type="evidence" value="ECO:0007669"/>
    <property type="project" value="UniProtKB-EC"/>
</dbReference>
<evidence type="ECO:0000256" key="2">
    <source>
        <dbReference type="ARBA" id="ARBA00012261"/>
    </source>
</evidence>
<evidence type="ECO:0000259" key="6">
    <source>
        <dbReference type="Pfam" id="PF00551"/>
    </source>
</evidence>
<proteinExistence type="inferred from homology"/>
<organism evidence="8 9">
    <name type="scientific">Entomortierella parvispora</name>
    <dbReference type="NCBI Taxonomy" id="205924"/>
    <lineage>
        <taxon>Eukaryota</taxon>
        <taxon>Fungi</taxon>
        <taxon>Fungi incertae sedis</taxon>
        <taxon>Mucoromycota</taxon>
        <taxon>Mortierellomycotina</taxon>
        <taxon>Mortierellomycetes</taxon>
        <taxon>Mortierellales</taxon>
        <taxon>Mortierellaceae</taxon>
        <taxon>Entomortierella</taxon>
    </lineage>
</organism>
<dbReference type="SUPFAM" id="SSF50486">
    <property type="entry name" value="FMT C-terminal domain-like"/>
    <property type="match status" value="1"/>
</dbReference>